<evidence type="ECO:0000256" key="2">
    <source>
        <dbReference type="ARBA" id="ARBA00001946"/>
    </source>
</evidence>
<dbReference type="GO" id="GO:0004177">
    <property type="term" value="F:aminopeptidase activity"/>
    <property type="evidence" value="ECO:0007669"/>
    <property type="project" value="UniProtKB-KW"/>
</dbReference>
<dbReference type="RefSeq" id="WP_110521441.1">
    <property type="nucleotide sequence ID" value="NZ_PDOF01000003.1"/>
</dbReference>
<keyword evidence="9" id="KW-0482">Metalloprotease</keyword>
<dbReference type="InterPro" id="IPR052170">
    <property type="entry name" value="M29_Exopeptidase"/>
</dbReference>
<dbReference type="OrthoDB" id="9803993at2"/>
<evidence type="ECO:0000256" key="8">
    <source>
        <dbReference type="ARBA" id="ARBA00022801"/>
    </source>
</evidence>
<keyword evidence="11" id="KW-1185">Reference proteome</keyword>
<proteinExistence type="inferred from homology"/>
<dbReference type="GO" id="GO:0046872">
    <property type="term" value="F:metal ion binding"/>
    <property type="evidence" value="ECO:0007669"/>
    <property type="project" value="UniProtKB-KW"/>
</dbReference>
<evidence type="ECO:0000256" key="6">
    <source>
        <dbReference type="ARBA" id="ARBA00022670"/>
    </source>
</evidence>
<evidence type="ECO:0000256" key="4">
    <source>
        <dbReference type="ARBA" id="ARBA00008236"/>
    </source>
</evidence>
<dbReference type="Pfam" id="PF02073">
    <property type="entry name" value="Peptidase_M29"/>
    <property type="match status" value="1"/>
</dbReference>
<dbReference type="Proteomes" id="UP000248066">
    <property type="component" value="Unassembled WGS sequence"/>
</dbReference>
<dbReference type="PANTHER" id="PTHR34448:SF3">
    <property type="entry name" value="AMINOPEPTIDASE AMPS"/>
    <property type="match status" value="1"/>
</dbReference>
<dbReference type="EMBL" id="PDOF01000003">
    <property type="protein sequence ID" value="PYZ96165.1"/>
    <property type="molecule type" value="Genomic_DNA"/>
</dbReference>
<keyword evidence="7" id="KW-0479">Metal-binding</keyword>
<comment type="cofactor">
    <cofactor evidence="2">
        <name>Mg(2+)</name>
        <dbReference type="ChEBI" id="CHEBI:18420"/>
    </cofactor>
</comment>
<dbReference type="PANTHER" id="PTHR34448">
    <property type="entry name" value="AMINOPEPTIDASE"/>
    <property type="match status" value="1"/>
</dbReference>
<evidence type="ECO:0000256" key="1">
    <source>
        <dbReference type="ARBA" id="ARBA00001941"/>
    </source>
</evidence>
<dbReference type="GO" id="GO:0008237">
    <property type="term" value="F:metallopeptidase activity"/>
    <property type="evidence" value="ECO:0007669"/>
    <property type="project" value="UniProtKB-KW"/>
</dbReference>
<sequence length="412" mass="45603">MSQFEQKLSKYAELVVRMGINVQEGQEVVVNAPVTSADFARKVIRECYEAGAKNVHIEWHDDESARIRYDLAPMESFREFPEWKAKGLETLAERGAAFLTIKSTDPDLFKGVPAERVAVHNKTAGQATNTFRQYIQSDKVAWCVSAAPSIGWAKKVFPDSSEEEAVDKLWEAMFEAVRVNTADPVDAWKQHDTTLQTKAEFLNSQKYKALHYTAEGTDLTIELPENHIWKGGGGANVDGTHFIANMPTEEVFTVPKKDGVNGTVRNTKPLNYSGNVIDGFSLTFESGKVTGFTAEEGEETLKHLLDTDEGARFLGEVALVPHSSPISQSGILFYNTLYDENASNHIALGSAYTFCVEGGPDMSKEELEQRGINSSITHVDFMIGSGEMDIDGIKEDGSREPVFRNGEWATKD</sequence>
<keyword evidence="5 10" id="KW-0031">Aminopeptidase</keyword>
<evidence type="ECO:0000313" key="11">
    <source>
        <dbReference type="Proteomes" id="UP000248066"/>
    </source>
</evidence>
<evidence type="ECO:0000313" key="10">
    <source>
        <dbReference type="EMBL" id="PYZ96165.1"/>
    </source>
</evidence>
<evidence type="ECO:0000256" key="7">
    <source>
        <dbReference type="ARBA" id="ARBA00022723"/>
    </source>
</evidence>
<comment type="similarity">
    <text evidence="4">Belongs to the peptidase M29 family.</text>
</comment>
<evidence type="ECO:0000256" key="5">
    <source>
        <dbReference type="ARBA" id="ARBA00022438"/>
    </source>
</evidence>
<keyword evidence="6" id="KW-0645">Protease</keyword>
<comment type="cofactor">
    <cofactor evidence="3">
        <name>Zn(2+)</name>
        <dbReference type="ChEBI" id="CHEBI:29105"/>
    </cofactor>
</comment>
<accession>A0A2W0HFN2</accession>
<dbReference type="InterPro" id="IPR035097">
    <property type="entry name" value="M29_N-terminal"/>
</dbReference>
<dbReference type="Gene3D" id="3.40.1830.10">
    <property type="entry name" value="Thermophilic metalloprotease (M29)"/>
    <property type="match status" value="1"/>
</dbReference>
<dbReference type="SUPFAM" id="SSF144052">
    <property type="entry name" value="Thermophilic metalloprotease-like"/>
    <property type="match status" value="1"/>
</dbReference>
<dbReference type="PRINTS" id="PR00919">
    <property type="entry name" value="THERMOPTASE"/>
</dbReference>
<keyword evidence="8" id="KW-0378">Hydrolase</keyword>
<gene>
    <name evidence="10" type="ORF">CR205_17530</name>
</gene>
<protein>
    <submittedName>
        <fullName evidence="10">Aminopeptidase</fullName>
    </submittedName>
</protein>
<evidence type="ECO:0000256" key="9">
    <source>
        <dbReference type="ARBA" id="ARBA00023049"/>
    </source>
</evidence>
<comment type="caution">
    <text evidence="10">The sequence shown here is derived from an EMBL/GenBank/DDBJ whole genome shotgun (WGS) entry which is preliminary data.</text>
</comment>
<name>A0A2W0HFN2_9BACI</name>
<evidence type="ECO:0000256" key="3">
    <source>
        <dbReference type="ARBA" id="ARBA00001947"/>
    </source>
</evidence>
<reference evidence="10 11" key="1">
    <citation type="submission" date="2017-10" db="EMBL/GenBank/DDBJ databases">
        <title>Bacillus sp. nov., a halophilic bacterium isolated from a Yangshapao Lake.</title>
        <authorList>
            <person name="Wang H."/>
        </authorList>
    </citation>
    <scope>NUCLEOTIDE SEQUENCE [LARGE SCALE GENOMIC DNA]</scope>
    <source>
        <strain evidence="10 11">YSP-3</strain>
    </source>
</reference>
<dbReference type="InterPro" id="IPR000787">
    <property type="entry name" value="Peptidase_M29"/>
</dbReference>
<dbReference type="AlphaFoldDB" id="A0A2W0HFN2"/>
<organism evidence="10 11">
    <name type="scientific">Alteribacter lacisalsi</name>
    <dbReference type="NCBI Taxonomy" id="2045244"/>
    <lineage>
        <taxon>Bacteria</taxon>
        <taxon>Bacillati</taxon>
        <taxon>Bacillota</taxon>
        <taxon>Bacilli</taxon>
        <taxon>Bacillales</taxon>
        <taxon>Bacillaceae</taxon>
        <taxon>Alteribacter</taxon>
    </lineage>
</organism>
<dbReference type="GO" id="GO:0006508">
    <property type="term" value="P:proteolysis"/>
    <property type="evidence" value="ECO:0007669"/>
    <property type="project" value="UniProtKB-KW"/>
</dbReference>
<comment type="cofactor">
    <cofactor evidence="1">
        <name>Co(2+)</name>
        <dbReference type="ChEBI" id="CHEBI:48828"/>
    </cofactor>
</comment>